<dbReference type="InterPro" id="IPR045365">
    <property type="entry name" value="DUF5884"/>
</dbReference>
<proteinExistence type="predicted"/>
<dbReference type="Proteomes" id="UP001321479">
    <property type="component" value="Segment"/>
</dbReference>
<protein>
    <submittedName>
        <fullName evidence="1">Uncharacterized protein</fullName>
    </submittedName>
</protein>
<reference evidence="1 2" key="1">
    <citation type="submission" date="2021-02" db="EMBL/GenBank/DDBJ databases">
        <title>Cotonvirus japonicus, which uses Golgi apparatus of host cells for its virion factory, phylogenetically links tailed tupanvirus and icosahedral mimivirus.</title>
        <authorList>
            <person name="Takahashi H."/>
            <person name="Fukaya S."/>
            <person name="Song C."/>
            <person name="Murata K."/>
            <person name="Takemura M."/>
        </authorList>
    </citation>
    <scope>NUCLEOTIDE SEQUENCE [LARGE SCALE GENOMIC DNA]</scope>
</reference>
<dbReference type="GeneID" id="80558034"/>
<keyword evidence="2" id="KW-1185">Reference proteome</keyword>
<dbReference type="Pfam" id="PF19231">
    <property type="entry name" value="DUF5884"/>
    <property type="match status" value="1"/>
</dbReference>
<name>A0ABM7NRQ5_9VIRU</name>
<evidence type="ECO:0000313" key="2">
    <source>
        <dbReference type="Proteomes" id="UP001321479"/>
    </source>
</evidence>
<organism evidence="1 2">
    <name type="scientific">Cotonvirus japonicus</name>
    <dbReference type="NCBI Taxonomy" id="2811091"/>
    <lineage>
        <taxon>Viruses</taxon>
        <taxon>Varidnaviria</taxon>
        <taxon>Bamfordvirae</taxon>
        <taxon>Nucleocytoviricota</taxon>
        <taxon>Megaviricetes</taxon>
        <taxon>Imitervirales</taxon>
        <taxon>Mimiviridae</taxon>
        <taxon>Megamimivirinae</taxon>
        <taxon>Cotonvirus</taxon>
        <taxon>Cotonvirus japonicum</taxon>
    </lineage>
</organism>
<evidence type="ECO:0000313" key="1">
    <source>
        <dbReference type="EMBL" id="BCS82829.1"/>
    </source>
</evidence>
<dbReference type="RefSeq" id="YP_010841437.1">
    <property type="nucleotide sequence ID" value="NC_079139.1"/>
</dbReference>
<accession>A0ABM7NRQ5</accession>
<dbReference type="EMBL" id="AP024483">
    <property type="protein sequence ID" value="BCS82829.1"/>
    <property type="molecule type" value="Genomic_DNA"/>
</dbReference>
<sequence>MKSIKNKINSLEYDELEKLKNYIKKKQLILKTNLDIPDLFVPHKKYAMSKSNYDVNNTYDDYHEIKSWCCFEFDNGMSITTNCWIDEGSHWFSDAMVNLSIKKNNITINYSVSSTFNDKIYCITLSLDKKSLKILDELKLDQNNFNKKMLGILLNNIIHESARICEKDDDYEMREIEYSKIKTLNTKKSLKNDKIMIYDHNNTIKIKYCNF</sequence>